<evidence type="ECO:0000313" key="3">
    <source>
        <dbReference type="EMBL" id="CAD5235440.1"/>
    </source>
</evidence>
<dbReference type="AlphaFoldDB" id="A0A7I8XDX7"/>
<dbReference type="OrthoDB" id="5786689at2759"/>
<accession>A0A7I8XDX7</accession>
<dbReference type="EMBL" id="CAJFCV020000006">
    <property type="protein sequence ID" value="CAG9131839.1"/>
    <property type="molecule type" value="Genomic_DNA"/>
</dbReference>
<sequence length="241" mass="27026">MEPQVQGAGPPPAPNAVPTVPPAPIEAPIAPPAAAPEPLAANRPKKIGPGSRRNRVGHIKKEFRPEDDPQFSCCIKLNLHRSVIVISAIMIAAFLGQTIYLLFFVQVTNDDLGNDKALAFLVMIGYGCLLVGSILRIKQLYWAFAVFSVCAYAVILWAAIEALETATYMLLGNLRQFPNEEKQFANTRQGILILAYLLFLSFSVSLHCYFFYIFWRDYNFICEYPRKKQTAAEDKRLLKEE</sequence>
<gene>
    <name evidence="3" type="ORF">BXYJ_LOCUS15531</name>
</gene>
<reference evidence="3" key="1">
    <citation type="submission" date="2020-09" db="EMBL/GenBank/DDBJ databases">
        <authorList>
            <person name="Kikuchi T."/>
        </authorList>
    </citation>
    <scope>NUCLEOTIDE SEQUENCE</scope>
    <source>
        <strain evidence="3">Ka4C1</strain>
    </source>
</reference>
<feature type="transmembrane region" description="Helical" evidence="2">
    <location>
        <begin position="117"/>
        <end position="135"/>
    </location>
</feature>
<protein>
    <submittedName>
        <fullName evidence="3">(pine wood nematode) hypothetical protein</fullName>
    </submittedName>
</protein>
<feature type="region of interest" description="Disordered" evidence="1">
    <location>
        <begin position="1"/>
        <end position="61"/>
    </location>
</feature>
<evidence type="ECO:0000256" key="1">
    <source>
        <dbReference type="SAM" id="MobiDB-lite"/>
    </source>
</evidence>
<evidence type="ECO:0000313" key="4">
    <source>
        <dbReference type="Proteomes" id="UP000659654"/>
    </source>
</evidence>
<feature type="transmembrane region" description="Helical" evidence="2">
    <location>
        <begin position="83"/>
        <end position="105"/>
    </location>
</feature>
<feature type="transmembrane region" description="Helical" evidence="2">
    <location>
        <begin position="191"/>
        <end position="215"/>
    </location>
</feature>
<proteinExistence type="predicted"/>
<feature type="transmembrane region" description="Helical" evidence="2">
    <location>
        <begin position="140"/>
        <end position="160"/>
    </location>
</feature>
<dbReference type="Proteomes" id="UP000659654">
    <property type="component" value="Unassembled WGS sequence"/>
</dbReference>
<name>A0A7I8XDX7_BURXY</name>
<dbReference type="Proteomes" id="UP000582659">
    <property type="component" value="Unassembled WGS sequence"/>
</dbReference>
<dbReference type="EMBL" id="CAJFDI010000006">
    <property type="protein sequence ID" value="CAD5235440.1"/>
    <property type="molecule type" value="Genomic_DNA"/>
</dbReference>
<keyword evidence="2" id="KW-1133">Transmembrane helix</keyword>
<keyword evidence="2" id="KW-0812">Transmembrane</keyword>
<feature type="compositionally biased region" description="Pro residues" evidence="1">
    <location>
        <begin position="9"/>
        <end position="35"/>
    </location>
</feature>
<organism evidence="3 4">
    <name type="scientific">Bursaphelenchus xylophilus</name>
    <name type="common">Pinewood nematode worm</name>
    <name type="synonym">Aphelenchoides xylophilus</name>
    <dbReference type="NCBI Taxonomy" id="6326"/>
    <lineage>
        <taxon>Eukaryota</taxon>
        <taxon>Metazoa</taxon>
        <taxon>Ecdysozoa</taxon>
        <taxon>Nematoda</taxon>
        <taxon>Chromadorea</taxon>
        <taxon>Rhabditida</taxon>
        <taxon>Tylenchina</taxon>
        <taxon>Tylenchomorpha</taxon>
        <taxon>Aphelenchoidea</taxon>
        <taxon>Aphelenchoididae</taxon>
        <taxon>Bursaphelenchus</taxon>
    </lineage>
</organism>
<keyword evidence="4" id="KW-1185">Reference proteome</keyword>
<comment type="caution">
    <text evidence="3">The sequence shown here is derived from an EMBL/GenBank/DDBJ whole genome shotgun (WGS) entry which is preliminary data.</text>
</comment>
<keyword evidence="2" id="KW-0472">Membrane</keyword>
<evidence type="ECO:0000256" key="2">
    <source>
        <dbReference type="SAM" id="Phobius"/>
    </source>
</evidence>